<proteinExistence type="predicted"/>
<dbReference type="VEuPathDB" id="VectorBase:BGLAX_046589"/>
<sequence length="107" mass="12676">TKSRSHSSQHSLNKITHSTEKELNKRSDNEVNVQIFKTSEEIKSVEKHLIHLKQQLARNLSRDKKMADTVREKIRQQEKYLDQLKTSSQTLETHRDRRSAHKKLSLF</sequence>
<dbReference type="GO" id="GO:0000978">
    <property type="term" value="F:RNA polymerase II cis-regulatory region sequence-specific DNA binding"/>
    <property type="evidence" value="ECO:0007669"/>
    <property type="project" value="TreeGrafter"/>
</dbReference>
<evidence type="ECO:0000313" key="5">
    <source>
        <dbReference type="Proteomes" id="UP000076420"/>
    </source>
</evidence>
<evidence type="ECO:0000313" key="4">
    <source>
        <dbReference type="EnsemblMetazoa" id="BGLB032354-PA"/>
    </source>
</evidence>
<feature type="compositionally biased region" description="Basic and acidic residues" evidence="3">
    <location>
        <begin position="17"/>
        <end position="28"/>
    </location>
</feature>
<gene>
    <name evidence="4" type="primary">106062409</name>
</gene>
<dbReference type="KEGG" id="bgt:106062409"/>
<organism evidence="4 5">
    <name type="scientific">Biomphalaria glabrata</name>
    <name type="common">Bloodfluke planorb</name>
    <name type="synonym">Freshwater snail</name>
    <dbReference type="NCBI Taxonomy" id="6526"/>
    <lineage>
        <taxon>Eukaryota</taxon>
        <taxon>Metazoa</taxon>
        <taxon>Spiralia</taxon>
        <taxon>Lophotrochozoa</taxon>
        <taxon>Mollusca</taxon>
        <taxon>Gastropoda</taxon>
        <taxon>Heterobranchia</taxon>
        <taxon>Euthyneura</taxon>
        <taxon>Panpulmonata</taxon>
        <taxon>Hygrophila</taxon>
        <taxon>Lymnaeoidea</taxon>
        <taxon>Planorbidae</taxon>
        <taxon>Biomphalaria</taxon>
    </lineage>
</organism>
<dbReference type="GO" id="GO:0001227">
    <property type="term" value="F:DNA-binding transcription repressor activity, RNA polymerase II-specific"/>
    <property type="evidence" value="ECO:0007669"/>
    <property type="project" value="TreeGrafter"/>
</dbReference>
<evidence type="ECO:0000256" key="2">
    <source>
        <dbReference type="ARBA" id="ARBA00023242"/>
    </source>
</evidence>
<dbReference type="STRING" id="6526.A0A2C9LLL5"/>
<comment type="subcellular location">
    <subcellularLocation>
        <location evidence="1">Nucleus</location>
    </subcellularLocation>
</comment>
<dbReference type="AlphaFoldDB" id="A0A2C9LLL5"/>
<dbReference type="VEuPathDB" id="VectorBase:BGLB032354"/>
<reference evidence="4" key="1">
    <citation type="submission" date="2020-05" db="UniProtKB">
        <authorList>
            <consortium name="EnsemblMetazoa"/>
        </authorList>
    </citation>
    <scope>IDENTIFICATION</scope>
    <source>
        <strain evidence="4">BB02</strain>
    </source>
</reference>
<name>A0A2C9LLL5_BIOGL</name>
<dbReference type="PANTHER" id="PTHR46297">
    <property type="entry name" value="ZINC FINGER CCCH-TYPE WITH G PATCH DOMAIN-CONTAINING PROTEIN"/>
    <property type="match status" value="1"/>
</dbReference>
<dbReference type="GO" id="GO:0005634">
    <property type="term" value="C:nucleus"/>
    <property type="evidence" value="ECO:0007669"/>
    <property type="project" value="UniProtKB-SubCell"/>
</dbReference>
<accession>A0A2C9LLL5</accession>
<evidence type="ECO:0000256" key="1">
    <source>
        <dbReference type="ARBA" id="ARBA00004123"/>
    </source>
</evidence>
<dbReference type="EnsemblMetazoa" id="BGLB032354-RA">
    <property type="protein sequence ID" value="BGLB032354-PA"/>
    <property type="gene ID" value="BGLB032354"/>
</dbReference>
<feature type="region of interest" description="Disordered" evidence="3">
    <location>
        <begin position="80"/>
        <end position="107"/>
    </location>
</feature>
<protein>
    <submittedName>
        <fullName evidence="4">Uncharacterized protein</fullName>
    </submittedName>
</protein>
<evidence type="ECO:0000256" key="3">
    <source>
        <dbReference type="SAM" id="MobiDB-lite"/>
    </source>
</evidence>
<keyword evidence="2" id="KW-0539">Nucleus</keyword>
<dbReference type="Proteomes" id="UP000076420">
    <property type="component" value="Unassembled WGS sequence"/>
</dbReference>
<feature type="region of interest" description="Disordered" evidence="3">
    <location>
        <begin position="1"/>
        <end position="28"/>
    </location>
</feature>
<dbReference type="PANTHER" id="PTHR46297:SF1">
    <property type="entry name" value="ZINC FINGER CCCH-TYPE WITH G PATCH DOMAIN-CONTAINING PROTEIN"/>
    <property type="match status" value="1"/>
</dbReference>
<feature type="compositionally biased region" description="Basic residues" evidence="3">
    <location>
        <begin position="96"/>
        <end position="107"/>
    </location>
</feature>